<protein>
    <recommendedName>
        <fullName evidence="3">Glycosyl hydrolase family 13 catalytic domain-containing protein</fullName>
    </recommendedName>
</protein>
<dbReference type="PANTHER" id="PTHR46673:SF1">
    <property type="entry name" value="4F2 CELL-SURFACE ANTIGEN HEAVY CHAIN"/>
    <property type="match status" value="1"/>
</dbReference>
<dbReference type="PANTHER" id="PTHR46673">
    <property type="entry name" value="4F2 CELL-SURFACE ANTIGEN HEAVY CHAIN"/>
    <property type="match status" value="1"/>
</dbReference>
<feature type="region of interest" description="Disordered" evidence="1">
    <location>
        <begin position="1"/>
        <end position="20"/>
    </location>
</feature>
<dbReference type="GO" id="GO:0015823">
    <property type="term" value="P:phenylalanine transport"/>
    <property type="evidence" value="ECO:0007669"/>
    <property type="project" value="TreeGrafter"/>
</dbReference>
<dbReference type="GO" id="GO:0005975">
    <property type="term" value="P:carbohydrate metabolic process"/>
    <property type="evidence" value="ECO:0007669"/>
    <property type="project" value="InterPro"/>
</dbReference>
<dbReference type="Proteomes" id="UP001374579">
    <property type="component" value="Unassembled WGS sequence"/>
</dbReference>
<dbReference type="GO" id="GO:0015180">
    <property type="term" value="F:L-alanine transmembrane transporter activity"/>
    <property type="evidence" value="ECO:0007669"/>
    <property type="project" value="TreeGrafter"/>
</dbReference>
<feature type="transmembrane region" description="Helical" evidence="2">
    <location>
        <begin position="75"/>
        <end position="99"/>
    </location>
</feature>
<dbReference type="AlphaFoldDB" id="A0AAN9BDP4"/>
<sequence length="614" mass="68902">MADNGAEKEQIQDPEIGDHELDDSKAKFINGGNSLDDTRVVVSGRASPSTPVFTGLGKDELKKYADDPFWVRLRWILFILFWVGWLAMLVSAIVIIVLAPRCPTRPDLRWYHKDVSYNVYSKSFFDGDKTQDGYGDLEGIKQKQSYFEQLSANTVWLSSILKTSPVDNDRAVVDHKEIDEKFGTVDVLRDFCKKLMKKGKRVIMDLVPNQTSKNHTWFLMSQKKEGKYADYFIWSDAANNWRRKDGSSMWVQDTVRNQYYLSQFDDLPDLNLTNPDVIEEFQKIIQYWAGAGISGFHINDMEMLAENDTLANESERGKETMNFADNAIVIDSLKKIVDGLDNKPGREKLLFGTLTMADIDNIKMYKGQDGMRGLHMAAVMLDQLTVGISAPDLETKLEPFINASSSSWLGWRLTTPMSGTDRVFNRVGEQRMIAAHALQALLPGSSLPYYGDELAMESGVKVDKKTVTPMQWSKEAHAGFTTGTPWLAVNVGYEQKNLDSMTAQLGDNKMMDSFKALNKLRSSESLQFGKTMFCSNGDLLIFARNAEGFESFVVVINLGGATAHMFMGDKCVGERDSAELVFHSHVMERANTQLNLNNAVSIGGDEVLVLKFAA</sequence>
<dbReference type="EMBL" id="JBAMIC010000008">
    <property type="protein sequence ID" value="KAK7104201.1"/>
    <property type="molecule type" value="Genomic_DNA"/>
</dbReference>
<dbReference type="Gene3D" id="3.90.400.10">
    <property type="entry name" value="Oligo-1,6-glucosidase, Domain 2"/>
    <property type="match status" value="1"/>
</dbReference>
<dbReference type="GO" id="GO:0015173">
    <property type="term" value="F:aromatic amino acid transmembrane transporter activity"/>
    <property type="evidence" value="ECO:0007669"/>
    <property type="project" value="TreeGrafter"/>
</dbReference>
<dbReference type="GO" id="GO:1903801">
    <property type="term" value="P:L-leucine import across plasma membrane"/>
    <property type="evidence" value="ECO:0007669"/>
    <property type="project" value="TreeGrafter"/>
</dbReference>
<gene>
    <name evidence="4" type="ORF">V1264_018958</name>
</gene>
<dbReference type="InterPro" id="IPR031984">
    <property type="entry name" value="SLC3A2_N"/>
</dbReference>
<reference evidence="4 5" key="1">
    <citation type="submission" date="2024-02" db="EMBL/GenBank/DDBJ databases">
        <title>Chromosome-scale genome assembly of the rough periwinkle Littorina saxatilis.</title>
        <authorList>
            <person name="De Jode A."/>
            <person name="Faria R."/>
            <person name="Formenti G."/>
            <person name="Sims Y."/>
            <person name="Smith T.P."/>
            <person name="Tracey A."/>
            <person name="Wood J.M.D."/>
            <person name="Zagrodzka Z.B."/>
            <person name="Johannesson K."/>
            <person name="Butlin R.K."/>
            <person name="Leder E.H."/>
        </authorList>
    </citation>
    <scope>NUCLEOTIDE SEQUENCE [LARGE SCALE GENOMIC DNA]</scope>
    <source>
        <strain evidence="4">Snail1</strain>
        <tissue evidence="4">Muscle</tissue>
    </source>
</reference>
<dbReference type="InterPro" id="IPR045857">
    <property type="entry name" value="O16G_dom_2"/>
</dbReference>
<proteinExistence type="predicted"/>
<dbReference type="GO" id="GO:0016324">
    <property type="term" value="C:apical plasma membrane"/>
    <property type="evidence" value="ECO:0007669"/>
    <property type="project" value="TreeGrafter"/>
</dbReference>
<keyword evidence="5" id="KW-1185">Reference proteome</keyword>
<evidence type="ECO:0000313" key="5">
    <source>
        <dbReference type="Proteomes" id="UP001374579"/>
    </source>
</evidence>
<evidence type="ECO:0000259" key="3">
    <source>
        <dbReference type="SMART" id="SM00642"/>
    </source>
</evidence>
<keyword evidence="2" id="KW-0812">Transmembrane</keyword>
<evidence type="ECO:0000313" key="4">
    <source>
        <dbReference type="EMBL" id="KAK7104201.1"/>
    </source>
</evidence>
<keyword evidence="2" id="KW-0472">Membrane</keyword>
<dbReference type="InterPro" id="IPR006047">
    <property type="entry name" value="GH13_cat_dom"/>
</dbReference>
<dbReference type="InterPro" id="IPR042280">
    <property type="entry name" value="SLC3A2"/>
</dbReference>
<dbReference type="GO" id="GO:1904273">
    <property type="term" value="P:L-alanine import across plasma membrane"/>
    <property type="evidence" value="ECO:0007669"/>
    <property type="project" value="TreeGrafter"/>
</dbReference>
<dbReference type="GO" id="GO:0016323">
    <property type="term" value="C:basolateral plasma membrane"/>
    <property type="evidence" value="ECO:0007669"/>
    <property type="project" value="TreeGrafter"/>
</dbReference>
<organism evidence="4 5">
    <name type="scientific">Littorina saxatilis</name>
    <dbReference type="NCBI Taxonomy" id="31220"/>
    <lineage>
        <taxon>Eukaryota</taxon>
        <taxon>Metazoa</taxon>
        <taxon>Spiralia</taxon>
        <taxon>Lophotrochozoa</taxon>
        <taxon>Mollusca</taxon>
        <taxon>Gastropoda</taxon>
        <taxon>Caenogastropoda</taxon>
        <taxon>Littorinimorpha</taxon>
        <taxon>Littorinoidea</taxon>
        <taxon>Littorinidae</taxon>
        <taxon>Littorina</taxon>
    </lineage>
</organism>
<dbReference type="SUPFAM" id="SSF51445">
    <property type="entry name" value="(Trans)glycosidases"/>
    <property type="match status" value="1"/>
</dbReference>
<dbReference type="Gene3D" id="3.20.20.80">
    <property type="entry name" value="Glycosidases"/>
    <property type="match status" value="1"/>
</dbReference>
<accession>A0AAN9BDP4</accession>
<dbReference type="Pfam" id="PF16028">
    <property type="entry name" value="SLC3A2_N"/>
    <property type="match status" value="1"/>
</dbReference>
<dbReference type="SMART" id="SM00642">
    <property type="entry name" value="Aamy"/>
    <property type="match status" value="1"/>
</dbReference>
<dbReference type="InterPro" id="IPR017853">
    <property type="entry name" value="GH"/>
</dbReference>
<dbReference type="Pfam" id="PF00128">
    <property type="entry name" value="Alpha-amylase"/>
    <property type="match status" value="1"/>
</dbReference>
<evidence type="ECO:0000256" key="1">
    <source>
        <dbReference type="SAM" id="MobiDB-lite"/>
    </source>
</evidence>
<name>A0AAN9BDP4_9CAEN</name>
<keyword evidence="2" id="KW-1133">Transmembrane helix</keyword>
<comment type="caution">
    <text evidence="4">The sequence shown here is derived from an EMBL/GenBank/DDBJ whole genome shotgun (WGS) entry which is preliminary data.</text>
</comment>
<evidence type="ECO:0000256" key="2">
    <source>
        <dbReference type="SAM" id="Phobius"/>
    </source>
</evidence>
<dbReference type="GO" id="GO:0015190">
    <property type="term" value="F:L-leucine transmembrane transporter activity"/>
    <property type="evidence" value="ECO:0007669"/>
    <property type="project" value="TreeGrafter"/>
</dbReference>
<feature type="domain" description="Glycosyl hydrolase family 13 catalytic" evidence="3">
    <location>
        <begin position="118"/>
        <end position="502"/>
    </location>
</feature>